<dbReference type="InterPro" id="IPR011032">
    <property type="entry name" value="GroES-like_sf"/>
</dbReference>
<dbReference type="PANTHER" id="PTHR43677">
    <property type="entry name" value="SHORT-CHAIN DEHYDROGENASE/REDUCTASE"/>
    <property type="match status" value="1"/>
</dbReference>
<dbReference type="InterPro" id="IPR013149">
    <property type="entry name" value="ADH-like_C"/>
</dbReference>
<name>A0A543CTT2_9ACTN</name>
<dbReference type="RefSeq" id="WP_141959980.1">
    <property type="nucleotide sequence ID" value="NZ_VFOZ01000001.1"/>
</dbReference>
<gene>
    <name evidence="2" type="ORF">FB559_6154</name>
</gene>
<dbReference type="PANTHER" id="PTHR43677:SF4">
    <property type="entry name" value="QUINONE OXIDOREDUCTASE-LIKE PROTEIN 2"/>
    <property type="match status" value="1"/>
</dbReference>
<dbReference type="SUPFAM" id="SSF51735">
    <property type="entry name" value="NAD(P)-binding Rossmann-fold domains"/>
    <property type="match status" value="1"/>
</dbReference>
<dbReference type="AlphaFoldDB" id="A0A543CTT2"/>
<dbReference type="Pfam" id="PF00107">
    <property type="entry name" value="ADH_zinc_N"/>
    <property type="match status" value="1"/>
</dbReference>
<sequence>MYEGRSWQAAEFGAPKDVMRVVEAAWSEPREGQVLVRVRAAGVGYADVLQVLGHYPGVTPPVVPGLEVSGEVVAVPAGSGFAVGGRVMGITPAAMAEPYGGYSDYAYVREERTLPIPAALSFEEAAGFVIPFRTAHQALAERIRMEPGEVLAILGAGGAVGSAAIQLGKALGATVIAIAGGEEKLKFCVAAGADHGVNHREQDVAAELKRLTGGAGVDVLLDPVGGELATRTLQGVGFGGRVLVAGFASGSFLTVDAADLLMRNYSVVGVYGGGTAPEQDAAAHRRLIGLVEEGAIRTPVGTVSEFGEVPDVLSSLTSGGPAGKHIIRVS</sequence>
<dbReference type="CDD" id="cd08241">
    <property type="entry name" value="QOR1"/>
    <property type="match status" value="1"/>
</dbReference>
<comment type="caution">
    <text evidence="2">The sequence shown here is derived from an EMBL/GenBank/DDBJ whole genome shotgun (WGS) entry which is preliminary data.</text>
</comment>
<feature type="domain" description="Enoyl reductase (ER)" evidence="1">
    <location>
        <begin position="13"/>
        <end position="327"/>
    </location>
</feature>
<dbReference type="OrthoDB" id="4190732at2"/>
<organism evidence="2 3">
    <name type="scientific">Actinoallomurus bryophytorum</name>
    <dbReference type="NCBI Taxonomy" id="1490222"/>
    <lineage>
        <taxon>Bacteria</taxon>
        <taxon>Bacillati</taxon>
        <taxon>Actinomycetota</taxon>
        <taxon>Actinomycetes</taxon>
        <taxon>Streptosporangiales</taxon>
        <taxon>Thermomonosporaceae</taxon>
        <taxon>Actinoallomurus</taxon>
    </lineage>
</organism>
<dbReference type="InterPro" id="IPR013154">
    <property type="entry name" value="ADH-like_N"/>
</dbReference>
<reference evidence="2 3" key="1">
    <citation type="submission" date="2019-06" db="EMBL/GenBank/DDBJ databases">
        <title>Sequencing the genomes of 1000 actinobacteria strains.</title>
        <authorList>
            <person name="Klenk H.-P."/>
        </authorList>
    </citation>
    <scope>NUCLEOTIDE SEQUENCE [LARGE SCALE GENOMIC DNA]</scope>
    <source>
        <strain evidence="2 3">DSM 102200</strain>
    </source>
</reference>
<dbReference type="SMART" id="SM00829">
    <property type="entry name" value="PKS_ER"/>
    <property type="match status" value="1"/>
</dbReference>
<dbReference type="Gene3D" id="3.90.180.10">
    <property type="entry name" value="Medium-chain alcohol dehydrogenases, catalytic domain"/>
    <property type="match status" value="1"/>
</dbReference>
<dbReference type="GO" id="GO:0016491">
    <property type="term" value="F:oxidoreductase activity"/>
    <property type="evidence" value="ECO:0007669"/>
    <property type="project" value="InterPro"/>
</dbReference>
<evidence type="ECO:0000313" key="2">
    <source>
        <dbReference type="EMBL" id="TQM00441.1"/>
    </source>
</evidence>
<dbReference type="Pfam" id="PF08240">
    <property type="entry name" value="ADH_N"/>
    <property type="match status" value="1"/>
</dbReference>
<proteinExistence type="predicted"/>
<dbReference type="Gene3D" id="3.40.50.720">
    <property type="entry name" value="NAD(P)-binding Rossmann-like Domain"/>
    <property type="match status" value="1"/>
</dbReference>
<evidence type="ECO:0000313" key="3">
    <source>
        <dbReference type="Proteomes" id="UP000316096"/>
    </source>
</evidence>
<protein>
    <submittedName>
        <fullName evidence="2">NADPH2:quinone reductase</fullName>
    </submittedName>
</protein>
<accession>A0A543CTT2</accession>
<dbReference type="EMBL" id="VFOZ01000001">
    <property type="protein sequence ID" value="TQM00441.1"/>
    <property type="molecule type" value="Genomic_DNA"/>
</dbReference>
<keyword evidence="3" id="KW-1185">Reference proteome</keyword>
<dbReference type="InterPro" id="IPR036291">
    <property type="entry name" value="NAD(P)-bd_dom_sf"/>
</dbReference>
<dbReference type="InterPro" id="IPR020843">
    <property type="entry name" value="ER"/>
</dbReference>
<dbReference type="Proteomes" id="UP000316096">
    <property type="component" value="Unassembled WGS sequence"/>
</dbReference>
<evidence type="ECO:0000259" key="1">
    <source>
        <dbReference type="SMART" id="SM00829"/>
    </source>
</evidence>
<dbReference type="SUPFAM" id="SSF50129">
    <property type="entry name" value="GroES-like"/>
    <property type="match status" value="1"/>
</dbReference>
<dbReference type="InterPro" id="IPR051397">
    <property type="entry name" value="Zn-ADH-like_protein"/>
</dbReference>